<accession>A0A8T0VAV7</accession>
<protein>
    <recommendedName>
        <fullName evidence="3">DUF4220 domain-containing protein</fullName>
    </recommendedName>
</protein>
<proteinExistence type="predicted"/>
<name>A0A8T0VAV7_PANVG</name>
<dbReference type="PANTHER" id="PTHR31325">
    <property type="entry name" value="OS01G0798800 PROTEIN-RELATED"/>
    <property type="match status" value="1"/>
</dbReference>
<evidence type="ECO:0008006" key="3">
    <source>
        <dbReference type="Google" id="ProtNLM"/>
    </source>
</evidence>
<reference evidence="1" key="1">
    <citation type="submission" date="2020-05" db="EMBL/GenBank/DDBJ databases">
        <title>WGS assembly of Panicum virgatum.</title>
        <authorList>
            <person name="Lovell J.T."/>
            <person name="Jenkins J."/>
            <person name="Shu S."/>
            <person name="Juenger T.E."/>
            <person name="Schmutz J."/>
        </authorList>
    </citation>
    <scope>NUCLEOTIDE SEQUENCE</scope>
    <source>
        <strain evidence="1">AP13</strain>
    </source>
</reference>
<gene>
    <name evidence="1" type="ORF">PVAP13_2NG040232</name>
</gene>
<dbReference type="Pfam" id="PF04578">
    <property type="entry name" value="DUF594"/>
    <property type="match status" value="1"/>
</dbReference>
<dbReference type="Proteomes" id="UP000823388">
    <property type="component" value="Chromosome 2N"/>
</dbReference>
<comment type="caution">
    <text evidence="1">The sequence shown here is derived from an EMBL/GenBank/DDBJ whole genome shotgun (WGS) entry which is preliminary data.</text>
</comment>
<organism evidence="1 2">
    <name type="scientific">Panicum virgatum</name>
    <name type="common">Blackwell switchgrass</name>
    <dbReference type="NCBI Taxonomy" id="38727"/>
    <lineage>
        <taxon>Eukaryota</taxon>
        <taxon>Viridiplantae</taxon>
        <taxon>Streptophyta</taxon>
        <taxon>Embryophyta</taxon>
        <taxon>Tracheophyta</taxon>
        <taxon>Spermatophyta</taxon>
        <taxon>Magnoliopsida</taxon>
        <taxon>Liliopsida</taxon>
        <taxon>Poales</taxon>
        <taxon>Poaceae</taxon>
        <taxon>PACMAD clade</taxon>
        <taxon>Panicoideae</taxon>
        <taxon>Panicodae</taxon>
        <taxon>Paniceae</taxon>
        <taxon>Panicinae</taxon>
        <taxon>Panicum</taxon>
        <taxon>Panicum sect. Hiantes</taxon>
    </lineage>
</organism>
<sequence length="197" mass="22149">MGTSDIILTWHIATSILEVRHPYRPDQEEGSSTICNQHKIAATHLSRYCAYLVTWCPELLPDEDEWSKSLYNAVKEDATRVLAVRAATRTRPLTPEVEYQDLVQLLSEDSKHEVLKNGVRLGKQLVELVEGEEAAWAMLAGFWAEMILYVSPSKNLKGHSMAIARGSELITLLWALLFHVGIVNRPDLGSGRAPCRR</sequence>
<dbReference type="AlphaFoldDB" id="A0A8T0VAV7"/>
<keyword evidence="2" id="KW-1185">Reference proteome</keyword>
<evidence type="ECO:0000313" key="1">
    <source>
        <dbReference type="EMBL" id="KAG2631505.1"/>
    </source>
</evidence>
<evidence type="ECO:0000313" key="2">
    <source>
        <dbReference type="Proteomes" id="UP000823388"/>
    </source>
</evidence>
<dbReference type="EMBL" id="CM029040">
    <property type="protein sequence ID" value="KAG2631505.1"/>
    <property type="molecule type" value="Genomic_DNA"/>
</dbReference>
<dbReference type="InterPro" id="IPR007658">
    <property type="entry name" value="DUF594"/>
</dbReference>